<feature type="region of interest" description="Disordered" evidence="1">
    <location>
        <begin position="36"/>
        <end position="58"/>
    </location>
</feature>
<dbReference type="Proteomes" id="UP001265700">
    <property type="component" value="Unassembled WGS sequence"/>
</dbReference>
<name>A0ABU1WGK2_9BURK</name>
<dbReference type="Pfam" id="PF11736">
    <property type="entry name" value="DUF3299"/>
    <property type="match status" value="1"/>
</dbReference>
<feature type="chain" id="PRO_5045960560" description="DUF3299 domain-containing protein" evidence="2">
    <location>
        <begin position="32"/>
        <end position="193"/>
    </location>
</feature>
<evidence type="ECO:0000313" key="3">
    <source>
        <dbReference type="EMBL" id="MDR7148343.1"/>
    </source>
</evidence>
<proteinExistence type="predicted"/>
<evidence type="ECO:0008006" key="5">
    <source>
        <dbReference type="Google" id="ProtNLM"/>
    </source>
</evidence>
<dbReference type="InterPro" id="IPR021727">
    <property type="entry name" value="DUF3299"/>
</dbReference>
<keyword evidence="2" id="KW-0732">Signal</keyword>
<comment type="caution">
    <text evidence="3">The sequence shown here is derived from an EMBL/GenBank/DDBJ whole genome shotgun (WGS) entry which is preliminary data.</text>
</comment>
<reference evidence="3 4" key="1">
    <citation type="submission" date="2023-07" db="EMBL/GenBank/DDBJ databases">
        <title>Sorghum-associated microbial communities from plants grown in Nebraska, USA.</title>
        <authorList>
            <person name="Schachtman D."/>
        </authorList>
    </citation>
    <scope>NUCLEOTIDE SEQUENCE [LARGE SCALE GENOMIC DNA]</scope>
    <source>
        <strain evidence="3 4">4249</strain>
    </source>
</reference>
<protein>
    <recommendedName>
        <fullName evidence="5">DUF3299 domain-containing protein</fullName>
    </recommendedName>
</protein>
<organism evidence="3 4">
    <name type="scientific">Hydrogenophaga palleronii</name>
    <dbReference type="NCBI Taxonomy" id="65655"/>
    <lineage>
        <taxon>Bacteria</taxon>
        <taxon>Pseudomonadati</taxon>
        <taxon>Pseudomonadota</taxon>
        <taxon>Betaproteobacteria</taxon>
        <taxon>Burkholderiales</taxon>
        <taxon>Comamonadaceae</taxon>
        <taxon>Hydrogenophaga</taxon>
    </lineage>
</organism>
<evidence type="ECO:0000256" key="1">
    <source>
        <dbReference type="SAM" id="MobiDB-lite"/>
    </source>
</evidence>
<feature type="signal peptide" evidence="2">
    <location>
        <begin position="1"/>
        <end position="31"/>
    </location>
</feature>
<accession>A0ABU1WGK2</accession>
<evidence type="ECO:0000256" key="2">
    <source>
        <dbReference type="SAM" id="SignalP"/>
    </source>
</evidence>
<dbReference type="Gene3D" id="2.40.50.870">
    <property type="entry name" value="Protein of unknown function (DUF3299)"/>
    <property type="match status" value="1"/>
</dbReference>
<keyword evidence="4" id="KW-1185">Reference proteome</keyword>
<evidence type="ECO:0000313" key="4">
    <source>
        <dbReference type="Proteomes" id="UP001265700"/>
    </source>
</evidence>
<sequence>MPRSFFSFHRSCRRHLWVLCLGAALAGGAHAQTLGSPLPPGNGGPVSPEHGVALPSGEGAGVHSPLSPFAPLPKRDDVLAWSVLTDVTTRIEKKRIVPVYSAEVKALHQKKQRLQGFMMPLDPGETQRHFLLSSVPLTCAFCTPGGPESMVEVRTKVPVKYSLGAVVVEGTFHVLPSDPFGFYYRFTDAVGVK</sequence>
<dbReference type="EMBL" id="JAVDWU010000001">
    <property type="protein sequence ID" value="MDR7148343.1"/>
    <property type="molecule type" value="Genomic_DNA"/>
</dbReference>
<gene>
    <name evidence="3" type="ORF">J2W49_000271</name>
</gene>